<dbReference type="Proteomes" id="UP000199093">
    <property type="component" value="Unassembled WGS sequence"/>
</dbReference>
<evidence type="ECO:0000313" key="2">
    <source>
        <dbReference type="EMBL" id="SDI78488.1"/>
    </source>
</evidence>
<proteinExistence type="predicted"/>
<feature type="signal peptide" evidence="1">
    <location>
        <begin position="1"/>
        <end position="26"/>
    </location>
</feature>
<feature type="chain" id="PRO_5011649621" evidence="1">
    <location>
        <begin position="27"/>
        <end position="711"/>
    </location>
</feature>
<dbReference type="InterPro" id="IPR010344">
    <property type="entry name" value="YbjH"/>
</dbReference>
<dbReference type="RefSeq" id="WP_089847474.1">
    <property type="nucleotide sequence ID" value="NZ_FNEJ01000010.1"/>
</dbReference>
<protein>
    <submittedName>
        <fullName evidence="2">Exopolysaccharide biosynthesis protein YbjH</fullName>
    </submittedName>
</protein>
<dbReference type="EMBL" id="FNEJ01000010">
    <property type="protein sequence ID" value="SDI78488.1"/>
    <property type="molecule type" value="Genomic_DNA"/>
</dbReference>
<name>A0A1G8NE89_9RHOB</name>
<dbReference type="STRING" id="555512.SAMN04487993_101014"/>
<evidence type="ECO:0000313" key="3">
    <source>
        <dbReference type="Proteomes" id="UP000199093"/>
    </source>
</evidence>
<dbReference type="AlphaFoldDB" id="A0A1G8NE89"/>
<dbReference type="Pfam" id="PF06082">
    <property type="entry name" value="YjbH"/>
    <property type="match status" value="1"/>
</dbReference>
<keyword evidence="3" id="KW-1185">Reference proteome</keyword>
<dbReference type="OrthoDB" id="19542at2"/>
<keyword evidence="1" id="KW-0732">Signal</keyword>
<accession>A0A1G8NE89</accession>
<gene>
    <name evidence="2" type="ORF">SAMN04487993_101014</name>
</gene>
<sequence>MATWLGKTAALAATAGLTGLAAPVWADTLPAFNLYGLPGLIDMPTAEPAPDGTLALTYGYVGGANRGSLSFQLAPRLSGTFRYTGIQDFDHPASVDGIYYDRSFDIRFQIFTETDWRPSVVIGLQDFIGTGIYSGEYLVATKTLAPGLAVTAGLGWGRLGSYGAMTSVGTRSDTILGTGGQPTADRWFRGDVAPFGGISWSPDKRLTVKLEYSSDDYEEERRSSDFDHGMPVNLGLDYRFDNGTQLSLYYAYGSTVGAQLTLPINPKTLGVPGGTESAGLPVKPRAPGSAADLGWTSDLPGTSDSVEAQLARALERENLELQGFRLEPTRATLRVRNDTYGAPAQAIGRTARVMTRLLPASVEEFVIIPSDRGMALSAVTMRRSDLERLEQDAAVDMLARTSFSDAQRIAPPVDLQSHPRFTWSLGPSLSYSTFDPDDPLRVDIGASLRGKLEITPNIVLRGALTKRVFGNLDEIDRESESALPRVRTDYGVFAREGDPSLRTLTLSFYGRPAPQVYSRLTLGYLESMYAGASAEVLWKPVSSRLALGAELNYVERRDFDQQFGLQGNETTDPVSGITRSFPKVNGHVSAYYDFGGGYNGQLDVGRYLAGDTGATLTFSREFVNGWKIGAFATLTDVSADDFGEGSFDKGIMLTIPLAIGTGTPSREGTDVTIRSVQRDGGARLSVPDRLYELVREGHEPDVAASWGRFWR</sequence>
<reference evidence="2 3" key="1">
    <citation type="submission" date="2016-10" db="EMBL/GenBank/DDBJ databases">
        <authorList>
            <person name="de Groot N.N."/>
        </authorList>
    </citation>
    <scope>NUCLEOTIDE SEQUENCE [LARGE SCALE GENOMIC DNA]</scope>
    <source>
        <strain evidence="2 3">DSM 26424</strain>
    </source>
</reference>
<evidence type="ECO:0000256" key="1">
    <source>
        <dbReference type="SAM" id="SignalP"/>
    </source>
</evidence>
<organism evidence="2 3">
    <name type="scientific">Salipiger marinus</name>
    <dbReference type="NCBI Taxonomy" id="555512"/>
    <lineage>
        <taxon>Bacteria</taxon>
        <taxon>Pseudomonadati</taxon>
        <taxon>Pseudomonadota</taxon>
        <taxon>Alphaproteobacteria</taxon>
        <taxon>Rhodobacterales</taxon>
        <taxon>Roseobacteraceae</taxon>
        <taxon>Salipiger</taxon>
    </lineage>
</organism>